<keyword evidence="1" id="KW-0812">Transmembrane</keyword>
<keyword evidence="1" id="KW-0472">Membrane</keyword>
<sequence>MTSDGNFDCAVESGISNLSKLSDPKVHLVWFFARNASVWLDFIFKASLEVKICVLTAVSAIFGLSFWAVLEADFSLVLGSILVILEAILSGFSRRMLSVSAFRGCSKGKNSGEVTIGVRVIGVQVRAPVASVDPAWSSLIRRRG</sequence>
<gene>
    <name evidence="2" type="ORF">R3W88_004879</name>
</gene>
<organism evidence="2 3">
    <name type="scientific">Solanum pinnatisectum</name>
    <name type="common">tansyleaf nightshade</name>
    <dbReference type="NCBI Taxonomy" id="50273"/>
    <lineage>
        <taxon>Eukaryota</taxon>
        <taxon>Viridiplantae</taxon>
        <taxon>Streptophyta</taxon>
        <taxon>Embryophyta</taxon>
        <taxon>Tracheophyta</taxon>
        <taxon>Spermatophyta</taxon>
        <taxon>Magnoliopsida</taxon>
        <taxon>eudicotyledons</taxon>
        <taxon>Gunneridae</taxon>
        <taxon>Pentapetalae</taxon>
        <taxon>asterids</taxon>
        <taxon>lamiids</taxon>
        <taxon>Solanales</taxon>
        <taxon>Solanaceae</taxon>
        <taxon>Solanoideae</taxon>
        <taxon>Solaneae</taxon>
        <taxon>Solanum</taxon>
    </lineage>
</organism>
<evidence type="ECO:0000256" key="1">
    <source>
        <dbReference type="SAM" id="Phobius"/>
    </source>
</evidence>
<dbReference type="Proteomes" id="UP001311915">
    <property type="component" value="Unassembled WGS sequence"/>
</dbReference>
<proteinExistence type="predicted"/>
<name>A0AAV9KAI4_9SOLN</name>
<dbReference type="AlphaFoldDB" id="A0AAV9KAI4"/>
<reference evidence="2 3" key="1">
    <citation type="submission" date="2023-10" db="EMBL/GenBank/DDBJ databases">
        <title>Genome-Wide Identification Analysis in wild type Solanum Pinnatisectum Reveals Some Genes Defensing Phytophthora Infestans.</title>
        <authorList>
            <person name="Sun C."/>
        </authorList>
    </citation>
    <scope>NUCLEOTIDE SEQUENCE [LARGE SCALE GENOMIC DNA]</scope>
    <source>
        <strain evidence="2">LQN</strain>
        <tissue evidence="2">Leaf</tissue>
    </source>
</reference>
<protein>
    <submittedName>
        <fullName evidence="2">Uncharacterized protein</fullName>
    </submittedName>
</protein>
<dbReference type="EMBL" id="JAWPEI010000011">
    <property type="protein sequence ID" value="KAK4710366.1"/>
    <property type="molecule type" value="Genomic_DNA"/>
</dbReference>
<keyword evidence="3" id="KW-1185">Reference proteome</keyword>
<accession>A0AAV9KAI4</accession>
<evidence type="ECO:0000313" key="3">
    <source>
        <dbReference type="Proteomes" id="UP001311915"/>
    </source>
</evidence>
<evidence type="ECO:0000313" key="2">
    <source>
        <dbReference type="EMBL" id="KAK4710366.1"/>
    </source>
</evidence>
<keyword evidence="1" id="KW-1133">Transmembrane helix</keyword>
<feature type="transmembrane region" description="Helical" evidence="1">
    <location>
        <begin position="52"/>
        <end position="70"/>
    </location>
</feature>
<feature type="transmembrane region" description="Helical" evidence="1">
    <location>
        <begin position="76"/>
        <end position="93"/>
    </location>
</feature>
<comment type="caution">
    <text evidence="2">The sequence shown here is derived from an EMBL/GenBank/DDBJ whole genome shotgun (WGS) entry which is preliminary data.</text>
</comment>